<comment type="function">
    <text evidence="5">Pseudouridine synthase that catalyzes pseudouridylation of mRNAs.</text>
</comment>
<dbReference type="GO" id="GO:0000455">
    <property type="term" value="P:enzyme-directed rRNA pseudouridine synthesis"/>
    <property type="evidence" value="ECO:0007669"/>
    <property type="project" value="TreeGrafter"/>
</dbReference>
<evidence type="ECO:0000256" key="9">
    <source>
        <dbReference type="PROSITE-ProRule" id="PRU00182"/>
    </source>
</evidence>
<dbReference type="Proteomes" id="UP000694920">
    <property type="component" value="Unplaced"/>
</dbReference>
<keyword evidence="12" id="KW-1185">Reference proteome</keyword>
<evidence type="ECO:0000256" key="3">
    <source>
        <dbReference type="ARBA" id="ARBA00022664"/>
    </source>
</evidence>
<dbReference type="PANTHER" id="PTHR21600:SF40">
    <property type="entry name" value="PSEUDOURIDYLATE SYNTHASE RPUSD2"/>
    <property type="match status" value="1"/>
</dbReference>
<evidence type="ECO:0000313" key="12">
    <source>
        <dbReference type="Proteomes" id="UP000694920"/>
    </source>
</evidence>
<gene>
    <name evidence="13" type="primary">LOC107266416</name>
</gene>
<dbReference type="PANTHER" id="PTHR21600">
    <property type="entry name" value="MITOCHONDRIAL RNA PSEUDOURIDINE SYNTHASE"/>
    <property type="match status" value="1"/>
</dbReference>
<feature type="domain" description="Pseudouridine synthase RsuA/RluA-like" evidence="11">
    <location>
        <begin position="249"/>
        <end position="395"/>
    </location>
</feature>
<protein>
    <recommendedName>
        <fullName evidence="6">Pseudouridylate synthase RPUSD2</fullName>
    </recommendedName>
    <alternativeName>
        <fullName evidence="7">RNA pseudouridylate synthase domain-containing protein 2</fullName>
    </alternativeName>
</protein>
<dbReference type="KEGG" id="ccin:107266416"/>
<accession>A0AAJ7BR30</accession>
<evidence type="ECO:0000256" key="6">
    <source>
        <dbReference type="ARBA" id="ARBA00072682"/>
    </source>
</evidence>
<evidence type="ECO:0000256" key="8">
    <source>
        <dbReference type="PIRSR" id="PIRSR606225-1"/>
    </source>
</evidence>
<dbReference type="FunFam" id="3.30.2350.10:FF:000010">
    <property type="entry name" value="RNA pseudouridine synthase domain-containing 2"/>
    <property type="match status" value="1"/>
</dbReference>
<evidence type="ECO:0000256" key="10">
    <source>
        <dbReference type="SAM" id="MobiDB-lite"/>
    </source>
</evidence>
<evidence type="ECO:0000313" key="13">
    <source>
        <dbReference type="RefSeq" id="XP_015592358.1"/>
    </source>
</evidence>
<dbReference type="PROSITE" id="PS01129">
    <property type="entry name" value="PSI_RLU"/>
    <property type="match status" value="1"/>
</dbReference>
<dbReference type="GO" id="GO:0009982">
    <property type="term" value="F:pseudouridine synthase activity"/>
    <property type="evidence" value="ECO:0007669"/>
    <property type="project" value="InterPro"/>
</dbReference>
<keyword evidence="4" id="KW-0413">Isomerase</keyword>
<dbReference type="CDD" id="cd02557">
    <property type="entry name" value="PseudoU_synth_ScRIB2"/>
    <property type="match status" value="1"/>
</dbReference>
<keyword evidence="2" id="KW-0597">Phosphoprotein</keyword>
<evidence type="ECO:0000256" key="1">
    <source>
        <dbReference type="ARBA" id="ARBA00010876"/>
    </source>
</evidence>
<keyword evidence="3" id="KW-0507">mRNA processing</keyword>
<feature type="compositionally biased region" description="Basic and acidic residues" evidence="10">
    <location>
        <begin position="110"/>
        <end position="123"/>
    </location>
</feature>
<keyword evidence="9" id="KW-0694">RNA-binding</keyword>
<dbReference type="SUPFAM" id="SSF55120">
    <property type="entry name" value="Pseudouridine synthase"/>
    <property type="match status" value="1"/>
</dbReference>
<dbReference type="InterPro" id="IPR006225">
    <property type="entry name" value="PsdUridine_synth_RluC/D"/>
</dbReference>
<dbReference type="InterPro" id="IPR020103">
    <property type="entry name" value="PsdUridine_synth_cat_dom_sf"/>
</dbReference>
<dbReference type="RefSeq" id="XP_015592358.1">
    <property type="nucleotide sequence ID" value="XM_015736872.2"/>
</dbReference>
<feature type="active site" evidence="8">
    <location>
        <position position="292"/>
    </location>
</feature>
<proteinExistence type="inferred from homology"/>
<evidence type="ECO:0000256" key="2">
    <source>
        <dbReference type="ARBA" id="ARBA00022553"/>
    </source>
</evidence>
<dbReference type="InterPro" id="IPR006224">
    <property type="entry name" value="PsdUridine_synth_RluA-like_CS"/>
</dbReference>
<reference evidence="13" key="1">
    <citation type="submission" date="2025-08" db="UniProtKB">
        <authorList>
            <consortium name="RefSeq"/>
        </authorList>
    </citation>
    <scope>IDENTIFICATION</scope>
</reference>
<organism evidence="12 13">
    <name type="scientific">Cephus cinctus</name>
    <name type="common">Wheat stem sawfly</name>
    <dbReference type="NCBI Taxonomy" id="211228"/>
    <lineage>
        <taxon>Eukaryota</taxon>
        <taxon>Metazoa</taxon>
        <taxon>Ecdysozoa</taxon>
        <taxon>Arthropoda</taxon>
        <taxon>Hexapoda</taxon>
        <taxon>Insecta</taxon>
        <taxon>Pterygota</taxon>
        <taxon>Neoptera</taxon>
        <taxon>Endopterygota</taxon>
        <taxon>Hymenoptera</taxon>
        <taxon>Cephoidea</taxon>
        <taxon>Cephidae</taxon>
        <taxon>Cephus</taxon>
    </lineage>
</organism>
<dbReference type="InterPro" id="IPR050188">
    <property type="entry name" value="RluA_PseudoU_synthase"/>
</dbReference>
<sequence length="564" mass="64508">MKQIKLLRIVKNIYRSILELRVPKKSQELLKGAEIKRHFLHKASRMVETTTPTQTADGQTQFGNARTLELSDSIFVFKDTESDYEEPPSGDEVELKPLREASVPVPAPKLSEKRKAEEADASKDLKKAKLETKALKAKRPGFTDERYNETSYYVENGLRKVYPYYFTFTTFTKGRWVGEKILEVFAREFRAHPAEEYERCIRAGTLTVNYQRVDVDYRLRHNDLLANVVHRHEVPVTSEPITVIHMDEDVVVVNKPASIPVHPCGRYRHNTVVFILAKEYNLKNLRTIHRLDRLTSGILLFGRTPKKARQMEHQIRNRQVHKQYVCRVEGEFPEEEVVCSEPIEVVSYKIGVCKVSEKGKDCVTRFKRLSYNGTSSVVLCKPQTGRMHQIRVHLQYLGYPVVNDPLYNHIVFGPQKGKGGNIGKTDEELVKDLIGIHNAENWLGMDGDSEMSLFKPKLEIEDRVLNTGDKEGSPSSTPSPPDEELKSLKVTVGTQTGSEPPDSSFANDKVTVDPHCYECKVKYRDPKPSDLVMYLHAWRYCGPGWEYETPLPAWAASDWTGDDR</sequence>
<dbReference type="GO" id="GO:0003723">
    <property type="term" value="F:RNA binding"/>
    <property type="evidence" value="ECO:0007669"/>
    <property type="project" value="UniProtKB-KW"/>
</dbReference>
<dbReference type="NCBIfam" id="TIGR00005">
    <property type="entry name" value="rluA_subfam"/>
    <property type="match status" value="1"/>
</dbReference>
<dbReference type="GeneID" id="107266416"/>
<evidence type="ECO:0000256" key="5">
    <source>
        <dbReference type="ARBA" id="ARBA00057241"/>
    </source>
</evidence>
<evidence type="ECO:0000259" key="11">
    <source>
        <dbReference type="Pfam" id="PF00849"/>
    </source>
</evidence>
<evidence type="ECO:0000256" key="7">
    <source>
        <dbReference type="ARBA" id="ARBA00080257"/>
    </source>
</evidence>
<comment type="similarity">
    <text evidence="1">Belongs to the pseudouridine synthase RluA family.</text>
</comment>
<dbReference type="Pfam" id="PF00849">
    <property type="entry name" value="PseudoU_synth_2"/>
    <property type="match status" value="1"/>
</dbReference>
<dbReference type="PROSITE" id="PS50889">
    <property type="entry name" value="S4"/>
    <property type="match status" value="1"/>
</dbReference>
<dbReference type="GO" id="GO:0006397">
    <property type="term" value="P:mRNA processing"/>
    <property type="evidence" value="ECO:0007669"/>
    <property type="project" value="UniProtKB-KW"/>
</dbReference>
<feature type="region of interest" description="Disordered" evidence="10">
    <location>
        <begin position="104"/>
        <end position="123"/>
    </location>
</feature>
<dbReference type="InterPro" id="IPR006145">
    <property type="entry name" value="PsdUridine_synth_RsuA/RluA"/>
</dbReference>
<name>A0AAJ7BR30_CEPCN</name>
<dbReference type="AlphaFoldDB" id="A0AAJ7BR30"/>
<evidence type="ECO:0000256" key="4">
    <source>
        <dbReference type="ARBA" id="ARBA00023235"/>
    </source>
</evidence>
<dbReference type="Gene3D" id="3.30.2350.10">
    <property type="entry name" value="Pseudouridine synthase"/>
    <property type="match status" value="1"/>
</dbReference>